<evidence type="ECO:0000313" key="3">
    <source>
        <dbReference type="Proteomes" id="UP000292235"/>
    </source>
</evidence>
<evidence type="ECO:0000313" key="2">
    <source>
        <dbReference type="EMBL" id="QBI53578.1"/>
    </source>
</evidence>
<evidence type="ECO:0000259" key="1">
    <source>
        <dbReference type="Pfam" id="PF21806"/>
    </source>
</evidence>
<organism evidence="2 3">
    <name type="scientific">Streptomonospora litoralis</name>
    <dbReference type="NCBI Taxonomy" id="2498135"/>
    <lineage>
        <taxon>Bacteria</taxon>
        <taxon>Bacillati</taxon>
        <taxon>Actinomycetota</taxon>
        <taxon>Actinomycetes</taxon>
        <taxon>Streptosporangiales</taxon>
        <taxon>Nocardiopsidaceae</taxon>
        <taxon>Streptomonospora</taxon>
    </lineage>
</organism>
<proteinExistence type="predicted"/>
<dbReference type="KEGG" id="strr:EKD16_08920"/>
<name>A0A4P6PZ91_9ACTN</name>
<feature type="domain" description="DUF6879" evidence="1">
    <location>
        <begin position="3"/>
        <end position="45"/>
    </location>
</feature>
<keyword evidence="3" id="KW-1185">Reference proteome</keyword>
<dbReference type="InterPro" id="IPR049244">
    <property type="entry name" value="DUF6879"/>
</dbReference>
<gene>
    <name evidence="2" type="ORF">EKD16_08920</name>
</gene>
<dbReference type="Proteomes" id="UP000292235">
    <property type="component" value="Chromosome"/>
</dbReference>
<sequence>MSFTYFSGVGEVVDREVRTEPEIVSLVRSAFETVWERAVPHEKYTPV</sequence>
<dbReference type="Pfam" id="PF21806">
    <property type="entry name" value="DUF6879"/>
    <property type="match status" value="1"/>
</dbReference>
<accession>A0A4P6PZ91</accession>
<reference evidence="2 3" key="1">
    <citation type="submission" date="2019-02" db="EMBL/GenBank/DDBJ databases">
        <authorList>
            <person name="Khodamoradi S."/>
            <person name="Hahnke R.L."/>
            <person name="Kaempfer P."/>
            <person name="Schumann P."/>
            <person name="Rohde M."/>
            <person name="Steinert M."/>
            <person name="Luzhetskyy A."/>
            <person name="Wink J."/>
            <person name="Ruckert C."/>
        </authorList>
    </citation>
    <scope>NUCLEOTIDE SEQUENCE [LARGE SCALE GENOMIC DNA]</scope>
    <source>
        <strain evidence="2 3">M2</strain>
    </source>
</reference>
<dbReference type="AlphaFoldDB" id="A0A4P6PZ91"/>
<dbReference type="EMBL" id="CP036455">
    <property type="protein sequence ID" value="QBI53578.1"/>
    <property type="molecule type" value="Genomic_DNA"/>
</dbReference>
<protein>
    <recommendedName>
        <fullName evidence="1">DUF6879 domain-containing protein</fullName>
    </recommendedName>
</protein>